<dbReference type="EMBL" id="MIKC01000006">
    <property type="protein sequence ID" value="OEG23243.1"/>
    <property type="molecule type" value="Genomic_DNA"/>
</dbReference>
<dbReference type="Proteomes" id="UP000094469">
    <property type="component" value="Unassembled WGS sequence"/>
</dbReference>
<accession>A0A1E5HE81</accession>
<name>A0A1E5HE81_9ENTE</name>
<protein>
    <recommendedName>
        <fullName evidence="1">Integrase catalytic domain-containing protein</fullName>
    </recommendedName>
</protein>
<dbReference type="PANTHER" id="PTHR46889:SF4">
    <property type="entry name" value="TRANSPOSASE INSO FOR INSERTION SEQUENCE ELEMENT IS911B-RELATED"/>
    <property type="match status" value="1"/>
</dbReference>
<dbReference type="Pfam" id="PF13683">
    <property type="entry name" value="rve_3"/>
    <property type="match status" value="1"/>
</dbReference>
<dbReference type="GO" id="GO:0015074">
    <property type="term" value="P:DNA integration"/>
    <property type="evidence" value="ECO:0007669"/>
    <property type="project" value="InterPro"/>
</dbReference>
<dbReference type="PROSITE" id="PS50994">
    <property type="entry name" value="INTEGRASE"/>
    <property type="match status" value="1"/>
</dbReference>
<evidence type="ECO:0000313" key="3">
    <source>
        <dbReference type="Proteomes" id="UP000094469"/>
    </source>
</evidence>
<comment type="caution">
    <text evidence="2">The sequence shown here is derived from an EMBL/GenBank/DDBJ whole genome shotgun (WGS) entry which is preliminary data.</text>
</comment>
<dbReference type="OrthoDB" id="342869at2"/>
<feature type="domain" description="Integrase catalytic" evidence="1">
    <location>
        <begin position="1"/>
        <end position="101"/>
    </location>
</feature>
<dbReference type="RefSeq" id="WP_069639429.1">
    <property type="nucleotide sequence ID" value="NZ_JAFBEZ010000014.1"/>
</dbReference>
<dbReference type="Gene3D" id="3.30.420.10">
    <property type="entry name" value="Ribonuclease H-like superfamily/Ribonuclease H"/>
    <property type="match status" value="1"/>
</dbReference>
<evidence type="ECO:0000313" key="2">
    <source>
        <dbReference type="EMBL" id="OEG23243.1"/>
    </source>
</evidence>
<dbReference type="InterPro" id="IPR012337">
    <property type="entry name" value="RNaseH-like_sf"/>
</dbReference>
<proteinExistence type="predicted"/>
<dbReference type="AlphaFoldDB" id="A0A1E5HE81"/>
<dbReference type="GO" id="GO:0003676">
    <property type="term" value="F:nucleic acid binding"/>
    <property type="evidence" value="ECO:0007669"/>
    <property type="project" value="InterPro"/>
</dbReference>
<dbReference type="InterPro" id="IPR001584">
    <property type="entry name" value="Integrase_cat-core"/>
</dbReference>
<dbReference type="SUPFAM" id="SSF53098">
    <property type="entry name" value="Ribonuclease H-like"/>
    <property type="match status" value="1"/>
</dbReference>
<reference evidence="3" key="1">
    <citation type="submission" date="2016-09" db="EMBL/GenBank/DDBJ databases">
        <authorList>
            <person name="Gulvik C.A."/>
        </authorList>
    </citation>
    <scope>NUCLEOTIDE SEQUENCE [LARGE SCALE GENOMIC DNA]</scope>
    <source>
        <strain evidence="3">LMG 26676</strain>
    </source>
</reference>
<gene>
    <name evidence="2" type="ORF">BCR24_13090</name>
</gene>
<dbReference type="STRING" id="1131292.BCR24_13090"/>
<dbReference type="PANTHER" id="PTHR46889">
    <property type="entry name" value="TRANSPOSASE INSF FOR INSERTION SEQUENCE IS3B-RELATED"/>
    <property type="match status" value="1"/>
</dbReference>
<sequence length="101" mass="11740">MKTESFLENLDKVILTQKVTKDLILHSDIGSQYTNDPYGAHLGELEIRHSFSGEGCPYDNASIESFHATLKKEEVYQTYYQTFEKASTKLFQYIEGFYNRK</sequence>
<dbReference type="InterPro" id="IPR050900">
    <property type="entry name" value="Transposase_IS3/IS150/IS904"/>
</dbReference>
<evidence type="ECO:0000259" key="1">
    <source>
        <dbReference type="PROSITE" id="PS50994"/>
    </source>
</evidence>
<organism evidence="2 3">
    <name type="scientific">Enterococcus ureilyticus</name>
    <dbReference type="NCBI Taxonomy" id="1131292"/>
    <lineage>
        <taxon>Bacteria</taxon>
        <taxon>Bacillati</taxon>
        <taxon>Bacillota</taxon>
        <taxon>Bacilli</taxon>
        <taxon>Lactobacillales</taxon>
        <taxon>Enterococcaceae</taxon>
        <taxon>Enterococcus</taxon>
    </lineage>
</organism>
<keyword evidence="3" id="KW-1185">Reference proteome</keyword>
<dbReference type="InterPro" id="IPR036397">
    <property type="entry name" value="RNaseH_sf"/>
</dbReference>